<dbReference type="SUPFAM" id="SSF57997">
    <property type="entry name" value="Tropomyosin"/>
    <property type="match status" value="2"/>
</dbReference>
<proteinExistence type="predicted"/>
<keyword evidence="3" id="KW-0472">Membrane</keyword>
<organism evidence="5">
    <name type="scientific">Anthurium amnicola</name>
    <dbReference type="NCBI Taxonomy" id="1678845"/>
    <lineage>
        <taxon>Eukaryota</taxon>
        <taxon>Viridiplantae</taxon>
        <taxon>Streptophyta</taxon>
        <taxon>Embryophyta</taxon>
        <taxon>Tracheophyta</taxon>
        <taxon>Spermatophyta</taxon>
        <taxon>Magnoliopsida</taxon>
        <taxon>Liliopsida</taxon>
        <taxon>Araceae</taxon>
        <taxon>Pothoideae</taxon>
        <taxon>Potheae</taxon>
        <taxon>Anthurium</taxon>
    </lineage>
</organism>
<feature type="coiled-coil region" evidence="1">
    <location>
        <begin position="1108"/>
        <end position="1241"/>
    </location>
</feature>
<feature type="coiled-coil region" evidence="1">
    <location>
        <begin position="999"/>
        <end position="1082"/>
    </location>
</feature>
<evidence type="ECO:0000259" key="4">
    <source>
        <dbReference type="Pfam" id="PF26581"/>
    </source>
</evidence>
<reference evidence="5" key="1">
    <citation type="submission" date="2015-07" db="EMBL/GenBank/DDBJ databases">
        <title>Transcriptome Assembly of Anthurium amnicola.</title>
        <authorList>
            <person name="Suzuki J."/>
        </authorList>
    </citation>
    <scope>NUCLEOTIDE SEQUENCE</scope>
</reference>
<feature type="coiled-coil region" evidence="1">
    <location>
        <begin position="96"/>
        <end position="165"/>
    </location>
</feature>
<feature type="coiled-coil region" evidence="1">
    <location>
        <begin position="824"/>
        <end position="928"/>
    </location>
</feature>
<gene>
    <name evidence="5" type="primary">USO1_2</name>
    <name evidence="5" type="ORF">g.63976</name>
</gene>
<accession>A0A1D1YLR3</accession>
<dbReference type="PANTHER" id="PTHR43049:SF1">
    <property type="entry name" value="EARLY ENDOSOME ANTIGEN"/>
    <property type="match status" value="1"/>
</dbReference>
<sequence>MEEDTQASSGEVQVKSLNTKVNRNEVENLTNGHLHQQIEEVKKEDDEETALEKEFIKVEKESIDVKDNSVNCKTTTAVEACPPEVKSMNSAPNTELVEAQEKIKLLKNELGTLVHELQSAESEKAQFQVEVSIANEKLQQSNKHCEELENDLKRLKEEMVEAGLKHQSQCESLQDALGTQEAKHKELLGVKKAFDELSLELECSREKVGNLEQDLSSSTEELRKFEELSNERGLHADSQSKNALELEKKLEVANLSVREVETQMVLMQEELKGLYNKVTQSQHAEEALSKTRSRLSEVHEELELSKSRVAELEQKVAYDGASIQELTEELNQRKASEDRLTENLIAVGNLLSDSKEALQTKEANLENIELSLQEELKRRESIEANLKTQELQILSLQEELVRASKDKETFEVAIGELNGNLLQFKERCSDLESKLYLSDQSLSKTDSLLSESLSHNAELLQKLKSLEEQQQEYGAVADMLNQKNTVLEDSLKASNYVLEEVKAQLTETEKRLASVEERNEKLEQQLNLSELKCSDKDREINELRDKTFKLSDLLKASEEENSMSRCHFQGYQDRMSQLESSLEKSSLRKTELEKELTQLLEKCTEHESQSTSAQNRSLELEELIQVAHSKVENSGNRVGELEVLLETTNYRVLELEGQLSSRELKLKDGEAELQHKCGQVSELSAELEAFQVKSSSLELALEAANNKEKELVDLLNAATEEKKKFEDLSKTSGEKLSEAENLIDVLQVELNSAKQNLQNVVKDLEVSAVREMEILEKLNSAEEQLEHQGKEVEKATTRSCELESLHESLSKDSELKLQEAILNCNQKDSEAKELHAKLKSLEEQAAFYQDQAAEAREKLAILKAEMEKSSNNVISLESILEELKTKLLDTEKRSEQSFSENELLAETNMKLKEELEACQHKINELHDILNSVHAEKDTAAEQLTSHVKTLTELRDQHSKVLELQSETEFRKRETDGQLNEALERLTQRDSEAKGLGDKLNELGCQVRSYEEQLREAAAVTEVQKAKLDEYLSKLRILEGTVEEAKSKSSQLEASNECLAEANMKLTQELAAYETKTNDLQTTMDSILAEKEKTFGELHLVKKTNEDFVQNLASEGERLQSQISSLTEEKILINQMYQEAQKEIQTVLAQMEEQLKEQQAKEHSLNVNVETLTAELKVKSEMQAQVAELEHKLLSSETRFREEIESIRVVSAEKEAVLTSKLEEHSSSLKEKDVLYEQLEQLKSELNLSHTTIMEQRDVDTRKDLEREAAIKQSLTEVEAKHQHAIILEKQVEELKQKLQQSEERCIEKDEEESKRLALLNAELDDLRMKLTQTAELEKKIVDLENKLQLAHNKSDQYKGKSADTEAKDGVDVKSRDIGPFTTPLKRKSKKRSEGYNPSSGATSPNQATTTAEPTGAMALKFILGVAVVSIIIGIILGKRY</sequence>
<keyword evidence="3" id="KW-1133">Transmembrane helix</keyword>
<protein>
    <submittedName>
        <fullName evidence="5">Intracellular protein transport protein USO1</fullName>
    </submittedName>
</protein>
<evidence type="ECO:0000313" key="5">
    <source>
        <dbReference type="EMBL" id="JAT55582.1"/>
    </source>
</evidence>
<dbReference type="Pfam" id="PF26581">
    <property type="entry name" value="WIT1_2_N"/>
    <property type="match status" value="1"/>
</dbReference>
<feature type="coiled-coil region" evidence="1">
    <location>
        <begin position="194"/>
        <end position="546"/>
    </location>
</feature>
<evidence type="ECO:0000256" key="1">
    <source>
        <dbReference type="SAM" id="Coils"/>
    </source>
</evidence>
<feature type="region of interest" description="Disordered" evidence="2">
    <location>
        <begin position="1354"/>
        <end position="1409"/>
    </location>
</feature>
<feature type="compositionally biased region" description="Polar residues" evidence="2">
    <location>
        <begin position="1395"/>
        <end position="1409"/>
    </location>
</feature>
<evidence type="ECO:0000256" key="2">
    <source>
        <dbReference type="SAM" id="MobiDB-lite"/>
    </source>
</evidence>
<feature type="region of interest" description="Disordered" evidence="2">
    <location>
        <begin position="1"/>
        <end position="34"/>
    </location>
</feature>
<dbReference type="PANTHER" id="PTHR43049">
    <property type="entry name" value="EARLY ENDOSOME ANTIGEN"/>
    <property type="match status" value="1"/>
</dbReference>
<name>A0A1D1YLR3_9ARAE</name>
<evidence type="ECO:0000256" key="3">
    <source>
        <dbReference type="SAM" id="Phobius"/>
    </source>
</evidence>
<feature type="compositionally biased region" description="Basic and acidic residues" evidence="2">
    <location>
        <begin position="1354"/>
        <end position="1376"/>
    </location>
</feature>
<feature type="coiled-coil region" evidence="1">
    <location>
        <begin position="687"/>
        <end position="798"/>
    </location>
</feature>
<feature type="coiled-coil region" evidence="1">
    <location>
        <begin position="575"/>
        <end position="609"/>
    </location>
</feature>
<feature type="transmembrane region" description="Helical" evidence="3">
    <location>
        <begin position="1417"/>
        <end position="1437"/>
    </location>
</feature>
<keyword evidence="3" id="KW-0812">Transmembrane</keyword>
<dbReference type="EMBL" id="GDJX01012354">
    <property type="protein sequence ID" value="JAT55582.1"/>
    <property type="molecule type" value="Transcribed_RNA"/>
</dbReference>
<dbReference type="InterPro" id="IPR058610">
    <property type="entry name" value="WIT1_2_N"/>
</dbReference>
<feature type="domain" description="WIT1/2 N-terminal helical bundle" evidence="4">
    <location>
        <begin position="191"/>
        <end position="317"/>
    </location>
</feature>
<keyword evidence="1" id="KW-0175">Coiled coil</keyword>